<dbReference type="EMBL" id="JANPWB010000013">
    <property type="protein sequence ID" value="KAJ1103276.1"/>
    <property type="molecule type" value="Genomic_DNA"/>
</dbReference>
<keyword evidence="2" id="KW-1185">Reference proteome</keyword>
<accession>A0AAV7MHK4</accession>
<dbReference type="AlphaFoldDB" id="A0AAV7MHK4"/>
<evidence type="ECO:0000313" key="1">
    <source>
        <dbReference type="EMBL" id="KAJ1103276.1"/>
    </source>
</evidence>
<evidence type="ECO:0000313" key="2">
    <source>
        <dbReference type="Proteomes" id="UP001066276"/>
    </source>
</evidence>
<name>A0AAV7MHK4_PLEWA</name>
<sequence>MRCRWRAVHWELWPASERASNPDPKPFTESMGRARWRGINAAWPRRPALSAAHILESAPGRFVGFILMHFCQIYRGVLFGEEEV</sequence>
<organism evidence="1 2">
    <name type="scientific">Pleurodeles waltl</name>
    <name type="common">Iberian ribbed newt</name>
    <dbReference type="NCBI Taxonomy" id="8319"/>
    <lineage>
        <taxon>Eukaryota</taxon>
        <taxon>Metazoa</taxon>
        <taxon>Chordata</taxon>
        <taxon>Craniata</taxon>
        <taxon>Vertebrata</taxon>
        <taxon>Euteleostomi</taxon>
        <taxon>Amphibia</taxon>
        <taxon>Batrachia</taxon>
        <taxon>Caudata</taxon>
        <taxon>Salamandroidea</taxon>
        <taxon>Salamandridae</taxon>
        <taxon>Pleurodelinae</taxon>
        <taxon>Pleurodeles</taxon>
    </lineage>
</organism>
<proteinExistence type="predicted"/>
<protein>
    <submittedName>
        <fullName evidence="1">Uncharacterized protein</fullName>
    </submittedName>
</protein>
<reference evidence="1" key="1">
    <citation type="journal article" date="2022" name="bioRxiv">
        <title>Sequencing and chromosome-scale assembly of the giantPleurodeles waltlgenome.</title>
        <authorList>
            <person name="Brown T."/>
            <person name="Elewa A."/>
            <person name="Iarovenko S."/>
            <person name="Subramanian E."/>
            <person name="Araus A.J."/>
            <person name="Petzold A."/>
            <person name="Susuki M."/>
            <person name="Suzuki K.-i.T."/>
            <person name="Hayashi T."/>
            <person name="Toyoda A."/>
            <person name="Oliveira C."/>
            <person name="Osipova E."/>
            <person name="Leigh N.D."/>
            <person name="Simon A."/>
            <person name="Yun M.H."/>
        </authorList>
    </citation>
    <scope>NUCLEOTIDE SEQUENCE</scope>
    <source>
        <strain evidence="1">20211129_DDA</strain>
        <tissue evidence="1">Liver</tissue>
    </source>
</reference>
<dbReference type="Proteomes" id="UP001066276">
    <property type="component" value="Chromosome 9"/>
</dbReference>
<gene>
    <name evidence="1" type="ORF">NDU88_000703</name>
</gene>
<comment type="caution">
    <text evidence="1">The sequence shown here is derived from an EMBL/GenBank/DDBJ whole genome shotgun (WGS) entry which is preliminary data.</text>
</comment>